<dbReference type="PANTHER" id="PTHR42893:SF46">
    <property type="entry name" value="PROTEIN DETOXIFICATION 44, CHLOROPLASTIC"/>
    <property type="match status" value="1"/>
</dbReference>
<dbReference type="NCBIfam" id="TIGR00797">
    <property type="entry name" value="matE"/>
    <property type="match status" value="1"/>
</dbReference>
<feature type="transmembrane region" description="Helical" evidence="6">
    <location>
        <begin position="85"/>
        <end position="107"/>
    </location>
</feature>
<reference evidence="7" key="2">
    <citation type="journal article" date="2021" name="PeerJ">
        <title>Extensive microbial diversity within the chicken gut microbiome revealed by metagenomics and culture.</title>
        <authorList>
            <person name="Gilroy R."/>
            <person name="Ravi A."/>
            <person name="Getino M."/>
            <person name="Pursley I."/>
            <person name="Horton D.L."/>
            <person name="Alikhan N.F."/>
            <person name="Baker D."/>
            <person name="Gharbi K."/>
            <person name="Hall N."/>
            <person name="Watson M."/>
            <person name="Adriaenssens E.M."/>
            <person name="Foster-Nyarko E."/>
            <person name="Jarju S."/>
            <person name="Secka A."/>
            <person name="Antonio M."/>
            <person name="Oren A."/>
            <person name="Chaudhuri R.R."/>
            <person name="La Ragione R."/>
            <person name="Hildebrand F."/>
            <person name="Pallen M.J."/>
        </authorList>
    </citation>
    <scope>NUCLEOTIDE SEQUENCE</scope>
    <source>
        <strain evidence="7">G3-3990</strain>
    </source>
</reference>
<evidence type="ECO:0000256" key="6">
    <source>
        <dbReference type="SAM" id="Phobius"/>
    </source>
</evidence>
<dbReference type="Proteomes" id="UP000823641">
    <property type="component" value="Unassembled WGS sequence"/>
</dbReference>
<dbReference type="InterPro" id="IPR002528">
    <property type="entry name" value="MATE_fam"/>
</dbReference>
<dbReference type="GO" id="GO:0005886">
    <property type="term" value="C:plasma membrane"/>
    <property type="evidence" value="ECO:0007669"/>
    <property type="project" value="TreeGrafter"/>
</dbReference>
<dbReference type="EMBL" id="JADIMG010000068">
    <property type="protein sequence ID" value="MBO8460033.1"/>
    <property type="molecule type" value="Genomic_DNA"/>
</dbReference>
<organism evidence="7 8">
    <name type="scientific">Candidatus Gallipaludibacter merdavium</name>
    <dbReference type="NCBI Taxonomy" id="2840839"/>
    <lineage>
        <taxon>Bacteria</taxon>
        <taxon>Pseudomonadati</taxon>
        <taxon>Bacteroidota</taxon>
        <taxon>Bacteroidia</taxon>
        <taxon>Bacteroidales</taxon>
        <taxon>Candidatus Gallipaludibacter</taxon>
    </lineage>
</organism>
<evidence type="ECO:0000256" key="1">
    <source>
        <dbReference type="ARBA" id="ARBA00004141"/>
    </source>
</evidence>
<dbReference type="AlphaFoldDB" id="A0A9D9HUA1"/>
<evidence type="ECO:0000256" key="5">
    <source>
        <dbReference type="ARBA" id="ARBA00023136"/>
    </source>
</evidence>
<comment type="similarity">
    <text evidence="2">Belongs to the multi antimicrobial extrusion (MATE) (TC 2.A.66.1) family.</text>
</comment>
<keyword evidence="4 6" id="KW-1133">Transmembrane helix</keyword>
<feature type="transmembrane region" description="Helical" evidence="6">
    <location>
        <begin position="189"/>
        <end position="211"/>
    </location>
</feature>
<protein>
    <submittedName>
        <fullName evidence="7">MATE family efflux transporter</fullName>
    </submittedName>
</protein>
<evidence type="ECO:0000313" key="7">
    <source>
        <dbReference type="EMBL" id="MBO8460033.1"/>
    </source>
</evidence>
<feature type="transmembrane region" description="Helical" evidence="6">
    <location>
        <begin position="127"/>
        <end position="150"/>
    </location>
</feature>
<evidence type="ECO:0000256" key="3">
    <source>
        <dbReference type="ARBA" id="ARBA00022692"/>
    </source>
</evidence>
<dbReference type="GO" id="GO:0042910">
    <property type="term" value="F:xenobiotic transmembrane transporter activity"/>
    <property type="evidence" value="ECO:0007669"/>
    <property type="project" value="InterPro"/>
</dbReference>
<gene>
    <name evidence="7" type="ORF">IAA73_06865</name>
</gene>
<name>A0A9D9HUA1_9BACT</name>
<sequence>MNRFDRQLLQIALPSIVSNITVPLLGMIDLAIVGHLGDAAYIGAIAVGGLMFNIMYWLFGFLRMGTGGMTSQAFGSRNLDETKRLLIRSLAIAWSVAACFIAFQIPIRHLAFGLIKPSSDVAALAQIYFHICIWGAPAVLSMYSFVGWFLGMQNSRFPMFIAIAQNVVNILASLLLVLGCHMKVEGVALGTLIAQYVGLFMAVAFYLLYYTRIWKRVVEKRSIWDTSALKRFFQVNRDIFFRTLCLVAVTLFFTSAGARQSDIILAVNALLMQLFTLFSYFMDGVAYAGEAVCGRYIGARNLLSLQTTVKRLFLWGGALAILFTLLYACGGTTFLSLLTDNAEVLHASQPYMRWTILIPFMGFAAFLWDGVFIGATATRYMLLSMLIASAAFFSIYFLLQPYWQNHALWCAFLCYLLLRGLVLWGFSQRLYNLIKE</sequence>
<feature type="transmembrane region" description="Helical" evidence="6">
    <location>
        <begin position="239"/>
        <end position="257"/>
    </location>
</feature>
<feature type="transmembrane region" description="Helical" evidence="6">
    <location>
        <begin position="351"/>
        <end position="368"/>
    </location>
</feature>
<dbReference type="CDD" id="cd13136">
    <property type="entry name" value="MATE_DinF_like"/>
    <property type="match status" value="1"/>
</dbReference>
<comment type="caution">
    <text evidence="7">The sequence shown here is derived from an EMBL/GenBank/DDBJ whole genome shotgun (WGS) entry which is preliminary data.</text>
</comment>
<dbReference type="GO" id="GO:0015297">
    <property type="term" value="F:antiporter activity"/>
    <property type="evidence" value="ECO:0007669"/>
    <property type="project" value="InterPro"/>
</dbReference>
<reference evidence="7" key="1">
    <citation type="submission" date="2020-10" db="EMBL/GenBank/DDBJ databases">
        <authorList>
            <person name="Gilroy R."/>
        </authorList>
    </citation>
    <scope>NUCLEOTIDE SEQUENCE</scope>
    <source>
        <strain evidence="7">G3-3990</strain>
    </source>
</reference>
<feature type="transmembrane region" description="Helical" evidence="6">
    <location>
        <begin position="312"/>
        <end position="339"/>
    </location>
</feature>
<feature type="transmembrane region" description="Helical" evidence="6">
    <location>
        <begin position="380"/>
        <end position="400"/>
    </location>
</feature>
<feature type="transmembrane region" description="Helical" evidence="6">
    <location>
        <begin position="39"/>
        <end position="64"/>
    </location>
</feature>
<comment type="subcellular location">
    <subcellularLocation>
        <location evidence="1">Membrane</location>
        <topology evidence="1">Multi-pass membrane protein</topology>
    </subcellularLocation>
</comment>
<evidence type="ECO:0000256" key="4">
    <source>
        <dbReference type="ARBA" id="ARBA00022989"/>
    </source>
</evidence>
<dbReference type="InterPro" id="IPR044644">
    <property type="entry name" value="DinF-like"/>
</dbReference>
<proteinExistence type="inferred from homology"/>
<dbReference type="PANTHER" id="PTHR42893">
    <property type="entry name" value="PROTEIN DETOXIFICATION 44, CHLOROPLASTIC-RELATED"/>
    <property type="match status" value="1"/>
</dbReference>
<keyword evidence="3 6" id="KW-0812">Transmembrane</keyword>
<keyword evidence="5 6" id="KW-0472">Membrane</keyword>
<feature type="transmembrane region" description="Helical" evidence="6">
    <location>
        <begin position="12"/>
        <end position="33"/>
    </location>
</feature>
<feature type="transmembrane region" description="Helical" evidence="6">
    <location>
        <begin position="406"/>
        <end position="426"/>
    </location>
</feature>
<accession>A0A9D9HUA1</accession>
<evidence type="ECO:0000313" key="8">
    <source>
        <dbReference type="Proteomes" id="UP000823641"/>
    </source>
</evidence>
<feature type="transmembrane region" description="Helical" evidence="6">
    <location>
        <begin position="157"/>
        <end position="177"/>
    </location>
</feature>
<dbReference type="Pfam" id="PF01554">
    <property type="entry name" value="MatE"/>
    <property type="match status" value="2"/>
</dbReference>
<evidence type="ECO:0000256" key="2">
    <source>
        <dbReference type="ARBA" id="ARBA00010199"/>
    </source>
</evidence>